<evidence type="ECO:0000256" key="2">
    <source>
        <dbReference type="ARBA" id="ARBA00023043"/>
    </source>
</evidence>
<evidence type="ECO:0000313" key="6">
    <source>
        <dbReference type="Proteomes" id="UP000215453"/>
    </source>
</evidence>
<dbReference type="SUPFAM" id="SSF48403">
    <property type="entry name" value="Ankyrin repeat"/>
    <property type="match status" value="1"/>
</dbReference>
<dbReference type="AlphaFoldDB" id="A0A1Y6LCC7"/>
<dbReference type="PANTHER" id="PTHR24198:SF165">
    <property type="entry name" value="ANKYRIN REPEAT-CONTAINING PROTEIN-RELATED"/>
    <property type="match status" value="1"/>
</dbReference>
<feature type="repeat" description="ANK" evidence="3">
    <location>
        <begin position="279"/>
        <end position="311"/>
    </location>
</feature>
<name>A0A1Y6LCC7_ZYMTR</name>
<evidence type="ECO:0000256" key="4">
    <source>
        <dbReference type="SAM" id="MobiDB-lite"/>
    </source>
</evidence>
<evidence type="ECO:0000313" key="5">
    <source>
        <dbReference type="EMBL" id="SMY20191.1"/>
    </source>
</evidence>
<feature type="repeat" description="ANK" evidence="3">
    <location>
        <begin position="378"/>
        <end position="410"/>
    </location>
</feature>
<feature type="repeat" description="ANK" evidence="3">
    <location>
        <begin position="245"/>
        <end position="277"/>
    </location>
</feature>
<dbReference type="InterPro" id="IPR002110">
    <property type="entry name" value="Ankyrin_rpt"/>
</dbReference>
<dbReference type="Gene3D" id="1.25.40.20">
    <property type="entry name" value="Ankyrin repeat-containing domain"/>
    <property type="match status" value="2"/>
</dbReference>
<dbReference type="PROSITE" id="PS50297">
    <property type="entry name" value="ANK_REP_REGION"/>
    <property type="match status" value="3"/>
</dbReference>
<evidence type="ECO:0000256" key="1">
    <source>
        <dbReference type="ARBA" id="ARBA00022737"/>
    </source>
</evidence>
<reference evidence="5 6" key="1">
    <citation type="submission" date="2016-10" db="EMBL/GenBank/DDBJ databases">
        <authorList>
            <person name="Varghese N."/>
        </authorList>
    </citation>
    <scope>NUCLEOTIDE SEQUENCE [LARGE SCALE GENOMIC DNA]</scope>
</reference>
<dbReference type="InterPro" id="IPR036770">
    <property type="entry name" value="Ankyrin_rpt-contain_sf"/>
</dbReference>
<feature type="compositionally biased region" description="Polar residues" evidence="4">
    <location>
        <begin position="140"/>
        <end position="150"/>
    </location>
</feature>
<protein>
    <submittedName>
        <fullName evidence="5">Uncharacterized protein</fullName>
    </submittedName>
</protein>
<dbReference type="SMART" id="SM00248">
    <property type="entry name" value="ANK"/>
    <property type="match status" value="6"/>
</dbReference>
<feature type="repeat" description="ANK" evidence="3">
    <location>
        <begin position="312"/>
        <end position="344"/>
    </location>
</feature>
<proteinExistence type="predicted"/>
<feature type="region of interest" description="Disordered" evidence="4">
    <location>
        <begin position="133"/>
        <end position="184"/>
    </location>
</feature>
<evidence type="ECO:0000256" key="3">
    <source>
        <dbReference type="PROSITE-ProRule" id="PRU00023"/>
    </source>
</evidence>
<dbReference type="EMBL" id="LT882676">
    <property type="protein sequence ID" value="SMY20191.1"/>
    <property type="molecule type" value="Genomic_DNA"/>
</dbReference>
<dbReference type="Proteomes" id="UP000215453">
    <property type="component" value="Chromosome 1"/>
</dbReference>
<keyword evidence="1" id="KW-0677">Repeat</keyword>
<keyword evidence="2 3" id="KW-0040">ANK repeat</keyword>
<accession>A0A1Y6LCC7</accession>
<dbReference type="PANTHER" id="PTHR24198">
    <property type="entry name" value="ANKYRIN REPEAT AND PROTEIN KINASE DOMAIN-CONTAINING PROTEIN"/>
    <property type="match status" value="1"/>
</dbReference>
<dbReference type="PROSITE" id="PS50088">
    <property type="entry name" value="ANK_REPEAT"/>
    <property type="match status" value="4"/>
</dbReference>
<sequence length="440" mass="48302">MIFSDYYRNNSLPVFHVRVNLKRASLQIQDTARLRQWFESRSTSPLQSIHHPSAFERASPHFATFDASILRSASDTTDIPSTRSDNVDEAFRMGFDTMRSFQHLVRSIVPNTIEAEDMDTRTLRRRDSCVEMTTHRETPTDQSNRTLRSITRNRKPTSLPAPPFQATKSKWSPPPSPGAVALARSSSHSSSLTAEEKNILANDLFAAACSGNIPDIKDAFQRGASVQSSVLVPGLIDSFKPAKGGQLSPLAGAASHGQLEAVKFLLANGADLNPSSKCSASSPLHQACRNNDIELVRYLLSRGADVNINNVYRVTPIMYATKYSSVELVKLLLSYRPDLDALSSFNGAAIHWSVWPGNAEVTDLLLKAGANPNHEMADGTTALHCAVLTDSVDMCKVLVQHGAGPLRQNENGETPLRLATMQGEREAIARLLRAASWIRR</sequence>
<organism evidence="5 6">
    <name type="scientific">Zymoseptoria tritici ST99CH_1A5</name>
    <dbReference type="NCBI Taxonomy" id="1276529"/>
    <lineage>
        <taxon>Eukaryota</taxon>
        <taxon>Fungi</taxon>
        <taxon>Dikarya</taxon>
        <taxon>Ascomycota</taxon>
        <taxon>Pezizomycotina</taxon>
        <taxon>Dothideomycetes</taxon>
        <taxon>Dothideomycetidae</taxon>
        <taxon>Mycosphaerellales</taxon>
        <taxon>Mycosphaerellaceae</taxon>
        <taxon>Zymoseptoria</taxon>
    </lineage>
</organism>
<dbReference type="Pfam" id="PF12796">
    <property type="entry name" value="Ank_2"/>
    <property type="match status" value="2"/>
</dbReference>
<gene>
    <name evidence="5" type="ORF">ZT1A5_G1626</name>
</gene>